<gene>
    <name evidence="2" type="ORF">FHS02_002417</name>
</gene>
<dbReference type="AlphaFoldDB" id="A0A7W5HC45"/>
<feature type="region of interest" description="Disordered" evidence="1">
    <location>
        <begin position="1"/>
        <end position="21"/>
    </location>
</feature>
<sequence length="198" mass="22276">MSMTFDESLHPQPQIGGDVSREELHFRRIDMRGFRRSDGLYEVESRLVDRKPRDFASAYGSRQVPAGEPLHDLGVRLVFDEQLTVCAVQTFTDAAPYGQCPEGGLALQSIKGMRMTRGWSKAVRAKLGGAASCTHLMELLMPMATVAFQSLSMLRKGKAEPLDADGRPLRIDSCYAYGAKQELVLRYWPEFYRAEEPR</sequence>
<organism evidence="2 3">
    <name type="scientific">Pseudoduganella umbonata</name>
    <dbReference type="NCBI Taxonomy" id="864828"/>
    <lineage>
        <taxon>Bacteria</taxon>
        <taxon>Pseudomonadati</taxon>
        <taxon>Pseudomonadota</taxon>
        <taxon>Betaproteobacteria</taxon>
        <taxon>Burkholderiales</taxon>
        <taxon>Oxalobacteraceae</taxon>
        <taxon>Telluria group</taxon>
        <taxon>Pseudoduganella</taxon>
    </lineage>
</organism>
<accession>A0A7W5HC45</accession>
<evidence type="ECO:0008006" key="4">
    <source>
        <dbReference type="Google" id="ProtNLM"/>
    </source>
</evidence>
<name>A0A7W5HC45_9BURK</name>
<proteinExistence type="predicted"/>
<dbReference type="Pfam" id="PF11136">
    <property type="entry name" value="DUF2889"/>
    <property type="match status" value="1"/>
</dbReference>
<evidence type="ECO:0000256" key="1">
    <source>
        <dbReference type="SAM" id="MobiDB-lite"/>
    </source>
</evidence>
<dbReference type="Proteomes" id="UP000584325">
    <property type="component" value="Unassembled WGS sequence"/>
</dbReference>
<comment type="caution">
    <text evidence="2">The sequence shown here is derived from an EMBL/GenBank/DDBJ whole genome shotgun (WGS) entry which is preliminary data.</text>
</comment>
<evidence type="ECO:0000313" key="3">
    <source>
        <dbReference type="Proteomes" id="UP000584325"/>
    </source>
</evidence>
<dbReference type="EMBL" id="JACHXS010000004">
    <property type="protein sequence ID" value="MBB3221607.1"/>
    <property type="molecule type" value="Genomic_DNA"/>
</dbReference>
<dbReference type="InterPro" id="IPR021312">
    <property type="entry name" value="DUF2889"/>
</dbReference>
<reference evidence="2 3" key="1">
    <citation type="submission" date="2020-08" db="EMBL/GenBank/DDBJ databases">
        <title>Genomic Encyclopedia of Type Strains, Phase III (KMG-III): the genomes of soil and plant-associated and newly described type strains.</title>
        <authorList>
            <person name="Whitman W."/>
        </authorList>
    </citation>
    <scope>NUCLEOTIDE SEQUENCE [LARGE SCALE GENOMIC DNA]</scope>
    <source>
        <strain evidence="2 3">CECT 7753</strain>
    </source>
</reference>
<protein>
    <recommendedName>
        <fullName evidence="4">DUF2889 domain-containing protein</fullName>
    </recommendedName>
</protein>
<evidence type="ECO:0000313" key="2">
    <source>
        <dbReference type="EMBL" id="MBB3221607.1"/>
    </source>
</evidence>